<dbReference type="FunFam" id="2.40.110.10:FF:000002">
    <property type="entry name" value="Acyl-CoA dehydrogenase fadE12"/>
    <property type="match status" value="1"/>
</dbReference>
<dbReference type="GO" id="GO:0033539">
    <property type="term" value="P:fatty acid beta-oxidation using acyl-CoA dehydrogenase"/>
    <property type="evidence" value="ECO:0007669"/>
    <property type="project" value="TreeGrafter"/>
</dbReference>
<feature type="domain" description="Acyl-CoA oxidase/dehydrogenase middle" evidence="8">
    <location>
        <begin position="121"/>
        <end position="216"/>
    </location>
</feature>
<evidence type="ECO:0000313" key="10">
    <source>
        <dbReference type="EMBL" id="MBB5127160.1"/>
    </source>
</evidence>
<dbReference type="AlphaFoldDB" id="A0A7W8FAE7"/>
<comment type="similarity">
    <text evidence="2 6">Belongs to the acyl-CoA dehydrogenase family.</text>
</comment>
<dbReference type="PIRSF" id="PIRSF016578">
    <property type="entry name" value="HsaA"/>
    <property type="match status" value="1"/>
</dbReference>
<dbReference type="Gene3D" id="1.20.140.10">
    <property type="entry name" value="Butyryl-CoA Dehydrogenase, subunit A, domain 3"/>
    <property type="match status" value="1"/>
</dbReference>
<dbReference type="FunFam" id="1.20.140.10:FF:000012">
    <property type="entry name" value="Acyl-CoA dehydrogenase fadE12"/>
    <property type="match status" value="1"/>
</dbReference>
<evidence type="ECO:0000256" key="6">
    <source>
        <dbReference type="RuleBase" id="RU362125"/>
    </source>
</evidence>
<evidence type="ECO:0000256" key="1">
    <source>
        <dbReference type="ARBA" id="ARBA00001974"/>
    </source>
</evidence>
<dbReference type="InterPro" id="IPR037069">
    <property type="entry name" value="AcylCoA_DH/ox_N_sf"/>
</dbReference>
<dbReference type="PANTHER" id="PTHR48083:SF1">
    <property type="entry name" value="DEHYDROGENASE, PUTATIVE (AFU_ORTHOLOGUE AFUA_7G06510)-RELATED"/>
    <property type="match status" value="1"/>
</dbReference>
<dbReference type="CDD" id="cd00567">
    <property type="entry name" value="ACAD"/>
    <property type="match status" value="1"/>
</dbReference>
<keyword evidence="4 6" id="KW-0274">FAD</keyword>
<evidence type="ECO:0000256" key="4">
    <source>
        <dbReference type="ARBA" id="ARBA00022827"/>
    </source>
</evidence>
<dbReference type="InterPro" id="IPR006091">
    <property type="entry name" value="Acyl-CoA_Oxase/DH_mid-dom"/>
</dbReference>
<organism evidence="10 11">
    <name type="scientific">Streptomyces griseoloalbus</name>
    <dbReference type="NCBI Taxonomy" id="67303"/>
    <lineage>
        <taxon>Bacteria</taxon>
        <taxon>Bacillati</taxon>
        <taxon>Actinomycetota</taxon>
        <taxon>Actinomycetes</taxon>
        <taxon>Kitasatosporales</taxon>
        <taxon>Streptomycetaceae</taxon>
        <taxon>Streptomyces</taxon>
    </lineage>
</organism>
<dbReference type="InterPro" id="IPR009100">
    <property type="entry name" value="AcylCoA_DH/oxidase_NM_dom_sf"/>
</dbReference>
<gene>
    <name evidence="10" type="ORF">FHS32_003902</name>
</gene>
<feature type="domain" description="Acyl-CoA dehydrogenase/oxidase N-terminal" evidence="9">
    <location>
        <begin position="6"/>
        <end position="116"/>
    </location>
</feature>
<dbReference type="SUPFAM" id="SSF56645">
    <property type="entry name" value="Acyl-CoA dehydrogenase NM domain-like"/>
    <property type="match status" value="1"/>
</dbReference>
<protein>
    <recommendedName>
        <fullName evidence="12">Acyl-CoA dehydrogenase</fullName>
    </recommendedName>
</protein>
<dbReference type="SUPFAM" id="SSF47203">
    <property type="entry name" value="Acyl-CoA dehydrogenase C-terminal domain-like"/>
    <property type="match status" value="1"/>
</dbReference>
<dbReference type="EMBL" id="JACHJE010000008">
    <property type="protein sequence ID" value="MBB5127160.1"/>
    <property type="molecule type" value="Genomic_DNA"/>
</dbReference>
<dbReference type="GO" id="GO:0003995">
    <property type="term" value="F:acyl-CoA dehydrogenase activity"/>
    <property type="evidence" value="ECO:0007669"/>
    <property type="project" value="TreeGrafter"/>
</dbReference>
<dbReference type="PANTHER" id="PTHR48083">
    <property type="entry name" value="MEDIUM-CHAIN SPECIFIC ACYL-COA DEHYDROGENASE, MITOCHONDRIAL-RELATED"/>
    <property type="match status" value="1"/>
</dbReference>
<comment type="caution">
    <text evidence="10">The sequence shown here is derived from an EMBL/GenBank/DDBJ whole genome shotgun (WGS) entry which is preliminary data.</text>
</comment>
<proteinExistence type="inferred from homology"/>
<dbReference type="InterPro" id="IPR009075">
    <property type="entry name" value="AcylCo_DH/oxidase_C"/>
</dbReference>
<dbReference type="InterPro" id="IPR013786">
    <property type="entry name" value="AcylCoA_DH/ox_N"/>
</dbReference>
<keyword evidence="11" id="KW-1185">Reference proteome</keyword>
<dbReference type="Pfam" id="PF02770">
    <property type="entry name" value="Acyl-CoA_dh_M"/>
    <property type="match status" value="1"/>
</dbReference>
<evidence type="ECO:0008006" key="12">
    <source>
        <dbReference type="Google" id="ProtNLM"/>
    </source>
</evidence>
<dbReference type="GO" id="GO:0005737">
    <property type="term" value="C:cytoplasm"/>
    <property type="evidence" value="ECO:0007669"/>
    <property type="project" value="TreeGrafter"/>
</dbReference>
<accession>A0A7W8FAE7</accession>
<dbReference type="GO" id="GO:0050660">
    <property type="term" value="F:flavin adenine dinucleotide binding"/>
    <property type="evidence" value="ECO:0007669"/>
    <property type="project" value="InterPro"/>
</dbReference>
<dbReference type="Pfam" id="PF02771">
    <property type="entry name" value="Acyl-CoA_dh_N"/>
    <property type="match status" value="1"/>
</dbReference>
<dbReference type="InterPro" id="IPR036250">
    <property type="entry name" value="AcylCo_DH-like_C"/>
</dbReference>
<name>A0A7W8FAE7_9ACTN</name>
<keyword evidence="5 6" id="KW-0560">Oxidoreductase</keyword>
<comment type="cofactor">
    <cofactor evidence="1 6">
        <name>FAD</name>
        <dbReference type="ChEBI" id="CHEBI:57692"/>
    </cofactor>
</comment>
<evidence type="ECO:0000256" key="2">
    <source>
        <dbReference type="ARBA" id="ARBA00009347"/>
    </source>
</evidence>
<evidence type="ECO:0000256" key="5">
    <source>
        <dbReference type="ARBA" id="ARBA00023002"/>
    </source>
</evidence>
<evidence type="ECO:0000259" key="8">
    <source>
        <dbReference type="Pfam" id="PF02770"/>
    </source>
</evidence>
<reference evidence="10 11" key="1">
    <citation type="submission" date="2020-08" db="EMBL/GenBank/DDBJ databases">
        <title>Genomic Encyclopedia of Type Strains, Phase III (KMG-III): the genomes of soil and plant-associated and newly described type strains.</title>
        <authorList>
            <person name="Whitman W."/>
        </authorList>
    </citation>
    <scope>NUCLEOTIDE SEQUENCE [LARGE SCALE GENOMIC DNA]</scope>
    <source>
        <strain evidence="10 11">CECT 3226</strain>
    </source>
</reference>
<evidence type="ECO:0000256" key="3">
    <source>
        <dbReference type="ARBA" id="ARBA00022630"/>
    </source>
</evidence>
<evidence type="ECO:0000259" key="9">
    <source>
        <dbReference type="Pfam" id="PF02771"/>
    </source>
</evidence>
<dbReference type="Gene3D" id="2.40.110.10">
    <property type="entry name" value="Butyryl-CoA Dehydrogenase, subunit A, domain 2"/>
    <property type="match status" value="1"/>
</dbReference>
<evidence type="ECO:0000259" key="7">
    <source>
        <dbReference type="Pfam" id="PF00441"/>
    </source>
</evidence>
<evidence type="ECO:0000313" key="11">
    <source>
        <dbReference type="Proteomes" id="UP000568022"/>
    </source>
</evidence>
<dbReference type="InterPro" id="IPR050741">
    <property type="entry name" value="Acyl-CoA_dehydrogenase"/>
</dbReference>
<dbReference type="Proteomes" id="UP000568022">
    <property type="component" value="Unassembled WGS sequence"/>
</dbReference>
<sequence>MPVIETEEHKALRAAVAALGGKYGRAYLTRTAAEGRHPHELWSEAAGLGYLGVNLPEAHGGGGGGISELSIVLEELGAAGCPLLMLIVSPAICGTVLARFGTEAQKQQWLPALADGTRTMAFGITEPDAGSNSHRITTTARRDGTDWLLTGRKVFVSGVDIADATLIVGRTQDARTGRLKPCLFIVPRDTEGFRRRPIDMELNAAEKQFELVLDDVRLPADALVGDEDAGLLQLFAGLNPERVMTAAFAIGMGRYALARAVEYARERTVWDAPIGAHQAIAHPLAQAHIDLELARLMTQKAAHLYDAGDDTGAGEAANMAKYAAAEACVKAVDQAVHTLGGNGLTREFGLASLITAARVSRIAPVSREMILNYVSHQTLGLPKSY</sequence>
<dbReference type="Pfam" id="PF00441">
    <property type="entry name" value="Acyl-CoA_dh_1"/>
    <property type="match status" value="1"/>
</dbReference>
<feature type="domain" description="Acyl-CoA dehydrogenase/oxidase C-terminal" evidence="7">
    <location>
        <begin position="230"/>
        <end position="372"/>
    </location>
</feature>
<dbReference type="InterPro" id="IPR046373">
    <property type="entry name" value="Acyl-CoA_Oxase/DH_mid-dom_sf"/>
</dbReference>
<dbReference type="Gene3D" id="1.10.540.10">
    <property type="entry name" value="Acyl-CoA dehydrogenase/oxidase, N-terminal domain"/>
    <property type="match status" value="1"/>
</dbReference>
<keyword evidence="3 6" id="KW-0285">Flavoprotein</keyword>